<keyword evidence="2" id="KW-1185">Reference proteome</keyword>
<evidence type="ECO:0000313" key="1">
    <source>
        <dbReference type="EMBL" id="KAH9364591.1"/>
    </source>
</evidence>
<evidence type="ECO:0000313" key="2">
    <source>
        <dbReference type="Proteomes" id="UP000821853"/>
    </source>
</evidence>
<dbReference type="EMBL" id="JABSTR010000002">
    <property type="protein sequence ID" value="KAH9364591.1"/>
    <property type="molecule type" value="Genomic_DNA"/>
</dbReference>
<dbReference type="AlphaFoldDB" id="A0A9J6FP07"/>
<name>A0A9J6FP07_HAELO</name>
<proteinExistence type="predicted"/>
<protein>
    <submittedName>
        <fullName evidence="1">Uncharacterized protein</fullName>
    </submittedName>
</protein>
<organism evidence="1 2">
    <name type="scientific">Haemaphysalis longicornis</name>
    <name type="common">Bush tick</name>
    <dbReference type="NCBI Taxonomy" id="44386"/>
    <lineage>
        <taxon>Eukaryota</taxon>
        <taxon>Metazoa</taxon>
        <taxon>Ecdysozoa</taxon>
        <taxon>Arthropoda</taxon>
        <taxon>Chelicerata</taxon>
        <taxon>Arachnida</taxon>
        <taxon>Acari</taxon>
        <taxon>Parasitiformes</taxon>
        <taxon>Ixodida</taxon>
        <taxon>Ixodoidea</taxon>
        <taxon>Ixodidae</taxon>
        <taxon>Haemaphysalinae</taxon>
        <taxon>Haemaphysalis</taxon>
    </lineage>
</organism>
<sequence>MLQETRIEEVKLSGYRSHASPPSLGAAAGSSGRDVCTLVRKTLAYVEHVRRARAQLSTLW</sequence>
<accession>A0A9J6FP07</accession>
<gene>
    <name evidence="1" type="ORF">HPB48_010469</name>
</gene>
<comment type="caution">
    <text evidence="1">The sequence shown here is derived from an EMBL/GenBank/DDBJ whole genome shotgun (WGS) entry which is preliminary data.</text>
</comment>
<dbReference type="VEuPathDB" id="VectorBase:HLOH_041681"/>
<reference evidence="1 2" key="1">
    <citation type="journal article" date="2020" name="Cell">
        <title>Large-Scale Comparative Analyses of Tick Genomes Elucidate Their Genetic Diversity and Vector Capacities.</title>
        <authorList>
            <consortium name="Tick Genome and Microbiome Consortium (TIGMIC)"/>
            <person name="Jia N."/>
            <person name="Wang J."/>
            <person name="Shi W."/>
            <person name="Du L."/>
            <person name="Sun Y."/>
            <person name="Zhan W."/>
            <person name="Jiang J.F."/>
            <person name="Wang Q."/>
            <person name="Zhang B."/>
            <person name="Ji P."/>
            <person name="Bell-Sakyi L."/>
            <person name="Cui X.M."/>
            <person name="Yuan T.T."/>
            <person name="Jiang B.G."/>
            <person name="Yang W.F."/>
            <person name="Lam T.T."/>
            <person name="Chang Q.C."/>
            <person name="Ding S.J."/>
            <person name="Wang X.J."/>
            <person name="Zhu J.G."/>
            <person name="Ruan X.D."/>
            <person name="Zhao L."/>
            <person name="Wei J.T."/>
            <person name="Ye R.Z."/>
            <person name="Que T.C."/>
            <person name="Du C.H."/>
            <person name="Zhou Y.H."/>
            <person name="Cheng J.X."/>
            <person name="Dai P.F."/>
            <person name="Guo W.B."/>
            <person name="Han X.H."/>
            <person name="Huang E.J."/>
            <person name="Li L.F."/>
            <person name="Wei W."/>
            <person name="Gao Y.C."/>
            <person name="Liu J.Z."/>
            <person name="Shao H.Z."/>
            <person name="Wang X."/>
            <person name="Wang C.C."/>
            <person name="Yang T.C."/>
            <person name="Huo Q.B."/>
            <person name="Li W."/>
            <person name="Chen H.Y."/>
            <person name="Chen S.E."/>
            <person name="Zhou L.G."/>
            <person name="Ni X.B."/>
            <person name="Tian J.H."/>
            <person name="Sheng Y."/>
            <person name="Liu T."/>
            <person name="Pan Y.S."/>
            <person name="Xia L.Y."/>
            <person name="Li J."/>
            <person name="Zhao F."/>
            <person name="Cao W.C."/>
        </authorList>
    </citation>
    <scope>NUCLEOTIDE SEQUENCE [LARGE SCALE GENOMIC DNA]</scope>
    <source>
        <strain evidence="1">HaeL-2018</strain>
    </source>
</reference>
<dbReference type="Proteomes" id="UP000821853">
    <property type="component" value="Chromosome 10"/>
</dbReference>